<dbReference type="SUPFAM" id="SSF51735">
    <property type="entry name" value="NAD(P)-binding Rossmann-fold domains"/>
    <property type="match status" value="1"/>
</dbReference>
<dbReference type="PANTHER" id="PTHR43477">
    <property type="entry name" value="DIHYDROANTICAPSIN 7-DEHYDROGENASE"/>
    <property type="match status" value="1"/>
</dbReference>
<sequence>MHLRRSRLAFLADRRLCGSLFMPEPIQSVLVTGASSGIGKAIVTRLLEQGLHVTGLSRRAPDLSHANFTWRECDLNDFSALDKALQQTLRIDALIHAAGFMRTAPLGELNEADGQAMWHLHVAAASHMVNLLYPRLRDGSRILMIGSRTMQGAAQRSQYAATKAALQGMIRSWAIELAPRGITVNLIAPGATETPMLLDPARSGTPPQKPPIGRFVQPGEIAGLAAFLLGPDAGAITGQSLVVCGGASL</sequence>
<evidence type="ECO:0000313" key="4">
    <source>
        <dbReference type="Proteomes" id="UP000278587"/>
    </source>
</evidence>
<dbReference type="AlphaFoldDB" id="A0A3M3AXT7"/>
<proteinExistence type="inferred from homology"/>
<dbReference type="InterPro" id="IPR002347">
    <property type="entry name" value="SDR_fam"/>
</dbReference>
<keyword evidence="2" id="KW-0560">Oxidoreductase</keyword>
<dbReference type="PANTHER" id="PTHR43477:SF1">
    <property type="entry name" value="DIHYDROANTICAPSIN 7-DEHYDROGENASE"/>
    <property type="match status" value="1"/>
</dbReference>
<accession>A0A3M3AXT7</accession>
<reference evidence="3 4" key="1">
    <citation type="submission" date="2018-08" db="EMBL/GenBank/DDBJ databases">
        <title>Recombination of ecologically and evolutionarily significant loci maintains genetic cohesion in the Pseudomonas syringae species complex.</title>
        <authorList>
            <person name="Dillon M."/>
            <person name="Thakur S."/>
            <person name="Almeida R.N.D."/>
            <person name="Weir B.S."/>
            <person name="Guttman D.S."/>
        </authorList>
    </citation>
    <scope>NUCLEOTIDE SEQUENCE [LARGE SCALE GENOMIC DNA]</scope>
    <source>
        <strain evidence="3 4">ICMP 4086</strain>
    </source>
</reference>
<dbReference type="CDD" id="cd05233">
    <property type="entry name" value="SDR_c"/>
    <property type="match status" value="1"/>
</dbReference>
<evidence type="ECO:0000313" key="3">
    <source>
        <dbReference type="EMBL" id="RMM05263.1"/>
    </source>
</evidence>
<comment type="similarity">
    <text evidence="1">Belongs to the short-chain dehydrogenases/reductases (SDR) family.</text>
</comment>
<dbReference type="InterPro" id="IPR051122">
    <property type="entry name" value="SDR_DHRS6-like"/>
</dbReference>
<dbReference type="PRINTS" id="PR00081">
    <property type="entry name" value="GDHRDH"/>
</dbReference>
<organism evidence="3 4">
    <name type="scientific">Pseudomonas caricapapayae</name>
    <dbReference type="NCBI Taxonomy" id="46678"/>
    <lineage>
        <taxon>Bacteria</taxon>
        <taxon>Pseudomonadati</taxon>
        <taxon>Pseudomonadota</taxon>
        <taxon>Gammaproteobacteria</taxon>
        <taxon>Pseudomonadales</taxon>
        <taxon>Pseudomonadaceae</taxon>
        <taxon>Pseudomonas</taxon>
    </lineage>
</organism>
<gene>
    <name evidence="3" type="ORF">ALQ84_05087</name>
</gene>
<dbReference type="GO" id="GO:0016491">
    <property type="term" value="F:oxidoreductase activity"/>
    <property type="evidence" value="ECO:0007669"/>
    <property type="project" value="UniProtKB-KW"/>
</dbReference>
<dbReference type="InterPro" id="IPR036291">
    <property type="entry name" value="NAD(P)-bd_dom_sf"/>
</dbReference>
<dbReference type="EMBL" id="RBOC01000171">
    <property type="protein sequence ID" value="RMM05263.1"/>
    <property type="molecule type" value="Genomic_DNA"/>
</dbReference>
<dbReference type="Gene3D" id="3.40.50.720">
    <property type="entry name" value="NAD(P)-binding Rossmann-like Domain"/>
    <property type="match status" value="1"/>
</dbReference>
<evidence type="ECO:0000256" key="2">
    <source>
        <dbReference type="ARBA" id="ARBA00023002"/>
    </source>
</evidence>
<dbReference type="Pfam" id="PF13561">
    <property type="entry name" value="adh_short_C2"/>
    <property type="match status" value="1"/>
</dbReference>
<comment type="caution">
    <text evidence="3">The sequence shown here is derived from an EMBL/GenBank/DDBJ whole genome shotgun (WGS) entry which is preliminary data.</text>
</comment>
<evidence type="ECO:0000256" key="1">
    <source>
        <dbReference type="ARBA" id="ARBA00006484"/>
    </source>
</evidence>
<name>A0A3M3AXT7_9PSED</name>
<protein>
    <submittedName>
        <fullName evidence="3">Short chain dehydrogenase/reductase oxidoreductase</fullName>
    </submittedName>
</protein>
<dbReference type="Proteomes" id="UP000278587">
    <property type="component" value="Unassembled WGS sequence"/>
</dbReference>